<evidence type="ECO:0000256" key="2">
    <source>
        <dbReference type="SAM" id="MobiDB-lite"/>
    </source>
</evidence>
<reference evidence="3 4" key="1">
    <citation type="journal article" date="2021" name="G3 (Bethesda)">
        <title>Improved contiguity of the threespine stickleback genome using long-read sequencing.</title>
        <authorList>
            <person name="Nath S."/>
            <person name="Shaw D.E."/>
            <person name="White M.A."/>
        </authorList>
    </citation>
    <scope>NUCLEOTIDE SEQUENCE [LARGE SCALE GENOMIC DNA]</scope>
    <source>
        <strain evidence="3 4">Lake Benthic</strain>
    </source>
</reference>
<dbReference type="Proteomes" id="UP000007635">
    <property type="component" value="Chromosome I"/>
</dbReference>
<feature type="compositionally biased region" description="Acidic residues" evidence="2">
    <location>
        <begin position="118"/>
        <end position="159"/>
    </location>
</feature>
<name>A0AAQ4NQ11_GASAC</name>
<evidence type="ECO:0000313" key="4">
    <source>
        <dbReference type="Proteomes" id="UP000007635"/>
    </source>
</evidence>
<feature type="compositionally biased region" description="Basic and acidic residues" evidence="2">
    <location>
        <begin position="106"/>
        <end position="117"/>
    </location>
</feature>
<dbReference type="InterPro" id="IPR006993">
    <property type="entry name" value="Glut_rich_SH3-bd"/>
</dbReference>
<dbReference type="Ensembl" id="ENSGACT00000052861.1">
    <property type="protein sequence ID" value="ENSGACP00000028714.1"/>
    <property type="gene ID" value="ENSGACG00000006900.3"/>
</dbReference>
<reference evidence="3" key="3">
    <citation type="submission" date="2025-09" db="UniProtKB">
        <authorList>
            <consortium name="Ensembl"/>
        </authorList>
    </citation>
    <scope>IDENTIFICATION</scope>
</reference>
<comment type="similarity">
    <text evidence="1">Belongs to the SH3BGR family.</text>
</comment>
<dbReference type="GO" id="GO:0005737">
    <property type="term" value="C:cytoplasm"/>
    <property type="evidence" value="ECO:0007669"/>
    <property type="project" value="TreeGrafter"/>
</dbReference>
<feature type="region of interest" description="Disordered" evidence="2">
    <location>
        <begin position="97"/>
        <end position="159"/>
    </location>
</feature>
<dbReference type="GeneTree" id="ENSGT00940000159847"/>
<accession>A0AAQ4NQ11</accession>
<proteinExistence type="inferred from homology"/>
<dbReference type="InterPro" id="IPR051033">
    <property type="entry name" value="SH3BGR"/>
</dbReference>
<dbReference type="SUPFAM" id="SSF52833">
    <property type="entry name" value="Thioredoxin-like"/>
    <property type="match status" value="1"/>
</dbReference>
<sequence length="220" mass="24350">MVIKVFLASASGSTAIKKKQQDVVGFLEALKVDYAQLDIACNEDNRMWMRENVPEEKKPANGIPLPPQIFNEEDYCGDYETFFDAKEDNAVYSFLGLPPPPGSKEVPVEERNGNAHGEEEEQVADGEEERGEGDEEEVADGETAEDGVTQGDEEEDTDGITEETVIAPQLRSNLPPFGLSTSLDVLDLMSSPSPSHHSLYCPLNVLFFHIKDFPSFFECL</sequence>
<dbReference type="AlphaFoldDB" id="A0AAQ4NQ11"/>
<reference evidence="3" key="2">
    <citation type="submission" date="2025-08" db="UniProtKB">
        <authorList>
            <consortium name="Ensembl"/>
        </authorList>
    </citation>
    <scope>IDENTIFICATION</scope>
</reference>
<organism evidence="3 4">
    <name type="scientific">Gasterosteus aculeatus aculeatus</name>
    <name type="common">three-spined stickleback</name>
    <dbReference type="NCBI Taxonomy" id="481459"/>
    <lineage>
        <taxon>Eukaryota</taxon>
        <taxon>Metazoa</taxon>
        <taxon>Chordata</taxon>
        <taxon>Craniata</taxon>
        <taxon>Vertebrata</taxon>
        <taxon>Euteleostomi</taxon>
        <taxon>Actinopterygii</taxon>
        <taxon>Neopterygii</taxon>
        <taxon>Teleostei</taxon>
        <taxon>Neoteleostei</taxon>
        <taxon>Acanthomorphata</taxon>
        <taxon>Eupercaria</taxon>
        <taxon>Perciformes</taxon>
        <taxon>Cottioidei</taxon>
        <taxon>Gasterosteales</taxon>
        <taxon>Gasterosteidae</taxon>
        <taxon>Gasterosteus</taxon>
    </lineage>
</organism>
<dbReference type="InterPro" id="IPR036249">
    <property type="entry name" value="Thioredoxin-like_sf"/>
</dbReference>
<dbReference type="Pfam" id="PF04908">
    <property type="entry name" value="SH3BGR"/>
    <property type="match status" value="1"/>
</dbReference>
<dbReference type="PANTHER" id="PTHR12232:SF1">
    <property type="entry name" value="SH3 DOMAIN-BINDING GLUTAMIC ACID-RICH PROTEIN"/>
    <property type="match status" value="1"/>
</dbReference>
<keyword evidence="4" id="KW-1185">Reference proteome</keyword>
<evidence type="ECO:0000313" key="3">
    <source>
        <dbReference type="Ensembl" id="ENSGACP00000028714.1"/>
    </source>
</evidence>
<dbReference type="PANTHER" id="PTHR12232">
    <property type="entry name" value="SH3 DOMAIN-BINDING GLUTAMIC ACID-RICH-LIKE PROTEIN"/>
    <property type="match status" value="1"/>
</dbReference>
<dbReference type="CDD" id="cd03030">
    <property type="entry name" value="GRX_SH3BGR"/>
    <property type="match status" value="1"/>
</dbReference>
<protein>
    <submittedName>
        <fullName evidence="3">SH3 domain binding glutamate-rich protein</fullName>
    </submittedName>
</protein>
<evidence type="ECO:0000256" key="1">
    <source>
        <dbReference type="ARBA" id="ARBA00007764"/>
    </source>
</evidence>
<dbReference type="Gene3D" id="3.40.30.10">
    <property type="entry name" value="Glutaredoxin"/>
    <property type="match status" value="1"/>
</dbReference>